<reference evidence="9" key="1">
    <citation type="submission" date="2020-08" db="EMBL/GenBank/DDBJ databases">
        <title>Multicomponent nature underlies the extraordinary mechanical properties of spider dragline silk.</title>
        <authorList>
            <person name="Kono N."/>
            <person name="Nakamura H."/>
            <person name="Mori M."/>
            <person name="Yoshida Y."/>
            <person name="Ohtoshi R."/>
            <person name="Malay A.D."/>
            <person name="Moran D.A.P."/>
            <person name="Tomita M."/>
            <person name="Numata K."/>
            <person name="Arakawa K."/>
        </authorList>
    </citation>
    <scope>NUCLEOTIDE SEQUENCE</scope>
</reference>
<dbReference type="FunFam" id="3.40.50.1820:FF:000002">
    <property type="entry name" value="S-formylglutathione hydrolase"/>
    <property type="match status" value="1"/>
</dbReference>
<dbReference type="SUPFAM" id="SSF53474">
    <property type="entry name" value="alpha/beta-Hydrolases"/>
    <property type="match status" value="1"/>
</dbReference>
<dbReference type="InterPro" id="IPR014186">
    <property type="entry name" value="S-formylglutathione_hydrol"/>
</dbReference>
<dbReference type="GO" id="GO:0005829">
    <property type="term" value="C:cytosol"/>
    <property type="evidence" value="ECO:0007669"/>
    <property type="project" value="TreeGrafter"/>
</dbReference>
<evidence type="ECO:0000256" key="7">
    <source>
        <dbReference type="PIRSR" id="PIRSR614186-1"/>
    </source>
</evidence>
<organism evidence="9 10">
    <name type="scientific">Trichonephila inaurata madagascariensis</name>
    <dbReference type="NCBI Taxonomy" id="2747483"/>
    <lineage>
        <taxon>Eukaryota</taxon>
        <taxon>Metazoa</taxon>
        <taxon>Ecdysozoa</taxon>
        <taxon>Arthropoda</taxon>
        <taxon>Chelicerata</taxon>
        <taxon>Arachnida</taxon>
        <taxon>Araneae</taxon>
        <taxon>Araneomorphae</taxon>
        <taxon>Entelegynae</taxon>
        <taxon>Araneoidea</taxon>
        <taxon>Nephilidae</taxon>
        <taxon>Trichonephila</taxon>
        <taxon>Trichonephila inaurata</taxon>
    </lineage>
</organism>
<comment type="similarity">
    <text evidence="2 8">Belongs to the esterase D family.</text>
</comment>
<evidence type="ECO:0000256" key="5">
    <source>
        <dbReference type="ARBA" id="ARBA00022487"/>
    </source>
</evidence>
<dbReference type="EMBL" id="BMAV01006929">
    <property type="protein sequence ID" value="GFY49270.1"/>
    <property type="molecule type" value="Genomic_DNA"/>
</dbReference>
<dbReference type="InterPro" id="IPR029058">
    <property type="entry name" value="AB_hydrolase_fold"/>
</dbReference>
<protein>
    <recommendedName>
        <fullName evidence="4 8">S-formylglutathione hydrolase</fullName>
        <ecNumber evidence="3 8">3.1.2.12</ecNumber>
    </recommendedName>
</protein>
<feature type="active site" description="Charge relay system" evidence="7">
    <location>
        <position position="172"/>
    </location>
</feature>
<comment type="caution">
    <text evidence="9">The sequence shown here is derived from an EMBL/GenBank/DDBJ whole genome shotgun (WGS) entry which is preliminary data.</text>
</comment>
<keyword evidence="6 8" id="KW-0378">Hydrolase</keyword>
<evidence type="ECO:0000256" key="2">
    <source>
        <dbReference type="ARBA" id="ARBA00005622"/>
    </source>
</evidence>
<comment type="function">
    <text evidence="1 8">Serine hydrolase involved in the detoxification of formaldehyde.</text>
</comment>
<evidence type="ECO:0000313" key="9">
    <source>
        <dbReference type="EMBL" id="GFY49270.1"/>
    </source>
</evidence>
<dbReference type="NCBIfam" id="TIGR02821">
    <property type="entry name" value="fghA_ester_D"/>
    <property type="match status" value="1"/>
</dbReference>
<dbReference type="AlphaFoldDB" id="A0A8X6XAK0"/>
<keyword evidence="5 8" id="KW-0719">Serine esterase</keyword>
<dbReference type="PANTHER" id="PTHR10061:SF0">
    <property type="entry name" value="S-FORMYLGLUTATHIONE HYDROLASE"/>
    <property type="match status" value="1"/>
</dbReference>
<dbReference type="EC" id="3.1.2.12" evidence="3 8"/>
<dbReference type="GO" id="GO:0018738">
    <property type="term" value="F:S-formylglutathione hydrolase activity"/>
    <property type="evidence" value="ECO:0007669"/>
    <property type="project" value="UniProtKB-EC"/>
</dbReference>
<dbReference type="InterPro" id="IPR000801">
    <property type="entry name" value="Esterase-like"/>
</dbReference>
<dbReference type="PANTHER" id="PTHR10061">
    <property type="entry name" value="S-FORMYLGLUTATHIONE HYDROLASE"/>
    <property type="match status" value="1"/>
</dbReference>
<evidence type="ECO:0000256" key="4">
    <source>
        <dbReference type="ARBA" id="ARBA00016774"/>
    </source>
</evidence>
<gene>
    <name evidence="9" type="primary">Esd</name>
    <name evidence="9" type="ORF">TNIN_331431</name>
</gene>
<comment type="catalytic activity">
    <reaction evidence="8">
        <text>S-formylglutathione + H2O = formate + glutathione + H(+)</text>
        <dbReference type="Rhea" id="RHEA:14961"/>
        <dbReference type="ChEBI" id="CHEBI:15377"/>
        <dbReference type="ChEBI" id="CHEBI:15378"/>
        <dbReference type="ChEBI" id="CHEBI:15740"/>
        <dbReference type="ChEBI" id="CHEBI:57688"/>
        <dbReference type="ChEBI" id="CHEBI:57925"/>
        <dbReference type="EC" id="3.1.2.12"/>
    </reaction>
</comment>
<evidence type="ECO:0000256" key="6">
    <source>
        <dbReference type="ARBA" id="ARBA00022801"/>
    </source>
</evidence>
<evidence type="ECO:0000256" key="8">
    <source>
        <dbReference type="RuleBase" id="RU363068"/>
    </source>
</evidence>
<evidence type="ECO:0000256" key="3">
    <source>
        <dbReference type="ARBA" id="ARBA00012479"/>
    </source>
</evidence>
<dbReference type="OrthoDB" id="420518at2759"/>
<evidence type="ECO:0000256" key="1">
    <source>
        <dbReference type="ARBA" id="ARBA00002608"/>
    </source>
</evidence>
<dbReference type="Proteomes" id="UP000886998">
    <property type="component" value="Unassembled WGS sequence"/>
</dbReference>
<evidence type="ECO:0000313" key="10">
    <source>
        <dbReference type="Proteomes" id="UP000886998"/>
    </source>
</evidence>
<name>A0A8X6XAK0_9ARAC</name>
<comment type="subcellular location">
    <subcellularLocation>
        <location evidence="8">Cytoplasm</location>
    </subcellularLocation>
</comment>
<keyword evidence="8" id="KW-0963">Cytoplasm</keyword>
<accession>A0A8X6XAK0</accession>
<dbReference type="Pfam" id="PF00756">
    <property type="entry name" value="Esterase"/>
    <property type="match status" value="1"/>
</dbReference>
<feature type="active site" description="Charge relay system" evidence="7">
    <location>
        <position position="249"/>
    </location>
</feature>
<keyword evidence="10" id="KW-1185">Reference proteome</keyword>
<proteinExistence type="inferred from homology"/>
<dbReference type="GO" id="GO:0052689">
    <property type="term" value="F:carboxylic ester hydrolase activity"/>
    <property type="evidence" value="ECO:0007669"/>
    <property type="project" value="UniProtKB-KW"/>
</dbReference>
<dbReference type="Gene3D" id="3.40.50.1820">
    <property type="entry name" value="alpha/beta hydrolase"/>
    <property type="match status" value="1"/>
</dbReference>
<dbReference type="GO" id="GO:0046294">
    <property type="term" value="P:formaldehyde catabolic process"/>
    <property type="evidence" value="ECO:0007669"/>
    <property type="project" value="InterPro"/>
</dbReference>
<feature type="active site" description="Charge relay system" evidence="7">
    <location>
        <position position="282"/>
    </location>
</feature>
<sequence>MVQPGDRKHFFNKLLEGYSLYVSMAKATLVSSSKCFGGFQKVYRHASEELKCEMKFSLYLPPQAADRKCPVLYWLSGLTCTEENFIIKSGFQRHAAKHGIIVIGPDTSPRNCNIEGENDSYDFGTGAGFYVDATEEKWNTNYRMYSYVTKELPTIINSEFPTNGKCGIFGHSMGGHGALTIALKNPEKYASISAFAPICNPSEGIWGQKALSGYLGPDRSTWANYDATLLAKSYSGKEITMLIDQGTEDTYLEKDLLIQNFITACKNTKIKLEARMQEDYDHSFFFISTFLEDHFDYHAKYLCQ</sequence>